<evidence type="ECO:0000256" key="1">
    <source>
        <dbReference type="SAM" id="SignalP"/>
    </source>
</evidence>
<reference evidence="2 3" key="1">
    <citation type="journal article" date="2014" name="Int. J. Syst. Evol. Microbiol.">
        <title>Nocardia vulneris sp. nov., isolated from wounds of human patients in North America.</title>
        <authorList>
            <person name="Lasker B.A."/>
            <person name="Bell M."/>
            <person name="Klenk H.P."/>
            <person name="Sproer C."/>
            <person name="Schumann C."/>
            <person name="Schumann P."/>
            <person name="Brown J.M."/>
        </authorList>
    </citation>
    <scope>NUCLEOTIDE SEQUENCE [LARGE SCALE GENOMIC DNA]</scope>
    <source>
        <strain evidence="2 3">W9851</strain>
    </source>
</reference>
<keyword evidence="1" id="KW-0732">Signal</keyword>
<evidence type="ECO:0008006" key="4">
    <source>
        <dbReference type="Google" id="ProtNLM"/>
    </source>
</evidence>
<dbReference type="Pfam" id="PF11308">
    <property type="entry name" value="Glyco_hydro_129"/>
    <property type="match status" value="1"/>
</dbReference>
<organism evidence="2 3">
    <name type="scientific">Nocardia vulneris</name>
    <dbReference type="NCBI Taxonomy" id="1141657"/>
    <lineage>
        <taxon>Bacteria</taxon>
        <taxon>Bacillati</taxon>
        <taxon>Actinomycetota</taxon>
        <taxon>Actinomycetes</taxon>
        <taxon>Mycobacteriales</taxon>
        <taxon>Nocardiaceae</taxon>
        <taxon>Nocardia</taxon>
    </lineage>
</organism>
<name>A0ABR4ZKM4_9NOCA</name>
<comment type="caution">
    <text evidence="2">The sequence shown here is derived from an EMBL/GenBank/DDBJ whole genome shotgun (WGS) entry which is preliminary data.</text>
</comment>
<feature type="chain" id="PRO_5045674440" description="Lipoprotein" evidence="1">
    <location>
        <begin position="29"/>
        <end position="654"/>
    </location>
</feature>
<evidence type="ECO:0000313" key="2">
    <source>
        <dbReference type="EMBL" id="KIA65961.1"/>
    </source>
</evidence>
<protein>
    <recommendedName>
        <fullName evidence="4">Lipoprotein</fullName>
    </recommendedName>
</protein>
<sequence>MRRRSIERTHHRIAAAATVLLISVLTGAACDRATAGPRPEVRGTHVLVPIGGGRADIDTASLAITADLGDEPNRTLSAPAAADLGAAGPIETTPDRATWSYPGKGLTVTADAADGRLRVTLRSDRDQRLAWPVTGTDPATTALQLPRGEGLSLPVGDPFWNSPDAALIDRPLDLTESLTMPFWGYQAGTHGVSYLAPTDIGTTLTVRSVDEKLRTTAEHDFDARADTREYTVTFALTDASPVAAAADYRAWLIQHGQFRSLADKIARQPAVGKLLGAFHAYLWGDGRTPAAIRTMRELGLTRMWLGYDAGADPMTRAAIDAAKAAGYLAGPYDSYDNAQDPATADNPGSSWPGLWPSGCVHDAEGNPETGFGDRGCYLSTQALAQQPQVLDDRYTTMTANGANTYFLDVDAAGQFFDDYTPGHSMNKKQDRDNRLTRMRALVEQRGQVLGSESVGAWASTLPAFSHGSQTPVSDLLWKAQRDKQSWGGWAPESAPKFFFQPAELPAAAAEAMFDPAYRVPLYETVLHDSIVNLDRWELAYYKLPQQQTMRALTAILNNTPLNFALDRAELDRHGAEIARLQQFFAPLHEAAGTAPMTGFQWLTADHLVQRSTFGDGVLTVTANFGTTPHDGLPGGCVAARLATDNTPRRLCPGQ</sequence>
<dbReference type="InterPro" id="IPR021459">
    <property type="entry name" value="GH101-related"/>
</dbReference>
<dbReference type="Proteomes" id="UP000031364">
    <property type="component" value="Unassembled WGS sequence"/>
</dbReference>
<keyword evidence="3" id="KW-1185">Reference proteome</keyword>
<dbReference type="RefSeq" id="WP_043665568.1">
    <property type="nucleotide sequence ID" value="NZ_BDCI01000041.1"/>
</dbReference>
<evidence type="ECO:0000313" key="3">
    <source>
        <dbReference type="Proteomes" id="UP000031364"/>
    </source>
</evidence>
<dbReference type="PROSITE" id="PS51257">
    <property type="entry name" value="PROKAR_LIPOPROTEIN"/>
    <property type="match status" value="1"/>
</dbReference>
<gene>
    <name evidence="2" type="ORF">FG87_05815</name>
</gene>
<proteinExistence type="predicted"/>
<accession>A0ABR4ZKM4</accession>
<dbReference type="EMBL" id="JNFP01000005">
    <property type="protein sequence ID" value="KIA65961.1"/>
    <property type="molecule type" value="Genomic_DNA"/>
</dbReference>
<feature type="signal peptide" evidence="1">
    <location>
        <begin position="1"/>
        <end position="28"/>
    </location>
</feature>